<keyword evidence="6" id="KW-1185">Reference proteome</keyword>
<feature type="domain" description="Integrase catalytic" evidence="4">
    <location>
        <begin position="549"/>
        <end position="721"/>
    </location>
</feature>
<keyword evidence="1" id="KW-0378">Hydrolase</keyword>
<feature type="region of interest" description="Disordered" evidence="2">
    <location>
        <begin position="827"/>
        <end position="865"/>
    </location>
</feature>
<dbReference type="GO" id="GO:0006508">
    <property type="term" value="P:proteolysis"/>
    <property type="evidence" value="ECO:0007669"/>
    <property type="project" value="InterPro"/>
</dbReference>
<feature type="region of interest" description="Disordered" evidence="2">
    <location>
        <begin position="287"/>
        <end position="326"/>
    </location>
</feature>
<dbReference type="SUPFAM" id="SSF56672">
    <property type="entry name" value="DNA/RNA polymerases"/>
    <property type="match status" value="1"/>
</dbReference>
<dbReference type="Pfam" id="PF13976">
    <property type="entry name" value="gag_pre-integrs"/>
    <property type="match status" value="1"/>
</dbReference>
<dbReference type="PANTHER" id="PTHR11439:SF498">
    <property type="entry name" value="DNAK FAMILY PROTEIN"/>
    <property type="match status" value="1"/>
</dbReference>
<reference evidence="5 6" key="1">
    <citation type="submission" date="2024-04" db="EMBL/GenBank/DDBJ databases">
        <authorList>
            <person name="Fracassetti M."/>
        </authorList>
    </citation>
    <scope>NUCLEOTIDE SEQUENCE [LARGE SCALE GENOMIC DNA]</scope>
</reference>
<keyword evidence="1" id="KW-0064">Aspartyl protease</keyword>
<dbReference type="SUPFAM" id="SSF53098">
    <property type="entry name" value="Ribonuclease H-like"/>
    <property type="match status" value="1"/>
</dbReference>
<feature type="region of interest" description="Disordered" evidence="2">
    <location>
        <begin position="239"/>
        <end position="267"/>
    </location>
</feature>
<proteinExistence type="predicted"/>
<evidence type="ECO:0000256" key="1">
    <source>
        <dbReference type="ARBA" id="ARBA00022750"/>
    </source>
</evidence>
<dbReference type="GO" id="GO:0015074">
    <property type="term" value="P:DNA integration"/>
    <property type="evidence" value="ECO:0007669"/>
    <property type="project" value="InterPro"/>
</dbReference>
<dbReference type="GO" id="GO:0003676">
    <property type="term" value="F:nucleic acid binding"/>
    <property type="evidence" value="ECO:0007669"/>
    <property type="project" value="InterPro"/>
</dbReference>
<keyword evidence="1" id="KW-0645">Protease</keyword>
<protein>
    <submittedName>
        <fullName evidence="5">Uncharacterized protein</fullName>
    </submittedName>
</protein>
<dbReference type="InterPro" id="IPR013103">
    <property type="entry name" value="RVT_2"/>
</dbReference>
<dbReference type="Proteomes" id="UP001497516">
    <property type="component" value="Chromosome 7"/>
</dbReference>
<feature type="compositionally biased region" description="Basic and acidic residues" evidence="2">
    <location>
        <begin position="256"/>
        <end position="267"/>
    </location>
</feature>
<gene>
    <name evidence="5" type="ORF">LTRI10_LOCUS42223</name>
</gene>
<feature type="domain" description="Peptidase A2" evidence="3">
    <location>
        <begin position="364"/>
        <end position="412"/>
    </location>
</feature>
<dbReference type="Pfam" id="PF22936">
    <property type="entry name" value="Pol_BBD"/>
    <property type="match status" value="1"/>
</dbReference>
<dbReference type="InterPro" id="IPR036397">
    <property type="entry name" value="RNaseH_sf"/>
</dbReference>
<evidence type="ECO:0000313" key="6">
    <source>
        <dbReference type="Proteomes" id="UP001497516"/>
    </source>
</evidence>
<evidence type="ECO:0000259" key="3">
    <source>
        <dbReference type="PROSITE" id="PS50175"/>
    </source>
</evidence>
<dbReference type="PROSITE" id="PS50994">
    <property type="entry name" value="INTEGRASE"/>
    <property type="match status" value="1"/>
</dbReference>
<evidence type="ECO:0000259" key="4">
    <source>
        <dbReference type="PROSITE" id="PS50994"/>
    </source>
</evidence>
<sequence>MTTREDSGSGGKTVVIDVDVISLTSPLYLHPSENPGQLFGSDLLTDSNYSEWVNDMTETLIAKNKLVFVDGSFPRSKAGPGIKDDAWGRCDATVKGWLKTAMSKEVRNSVRAARTARDIWADLQQRFGKGSATRAYELRMSIGSLRQEKLFVSVFYTKLITYRDELHSVSLTPRCSCGCCSCDIGRQVREKEETERLFDFLLGLDDAFAVIHSQILSVKPTPSLAEAYQMVVAEEQQKHITGGRRPQVEAAAFQSRQEREGEDEKPRCSHCNKLGHSREACFKLIGYPGDQGKGRQGERGAVQRRNKGEGKQTQPRAANVEVDDNPIPGLSAAQFAQLKQMLTPPPVPTPDPTAHMADKSPELFEWLVDSGCNEHIVRDASWLSEVDTAGTYPPVRIPDGTSIPVQGIGSVVLNKHLRLERVLHVPSFKCNLLSVSRLTKENRVILTFMGDFCMIQDSRSKTMIGLGQAREGLYYLQRTEGLGKLDEKSFAVFAAAASKTSLALWHARLGHPSVAKLHTLRTSLFLSDFSFKAQDCDSYLRAKLTREPFLSHPIKTRSCFDVVHMDIWGGYRTPALDGSRYFLTVVDDFSRATWVYLLKFKSDVERYVRLFCQMVRTQFAGQVRCIQADNGMEFQCGSLLDYYEQHGIRFQTSCVNTPQQNGVVERKHRHLLETARALRFHSGLPVRFWGECVLTATYLINRLPSSVVGNRTPYEVLLGRPPTYHHLRNFGCLVYTKDTGHGLDKFVERGRRGVFIGYPTSQKGYRVYDFRSRRIITSRDCHFVEDSLPYKASMDDNGGDGIPRSVDMCPNQHLTEHVDDDDALHGMHATDVHDGLPSKEHGEEQQGSEADDEQVMEEQNVHEKGRGLCVRRPTRHLVDIYDTEFAGQARDNSEVQYPMSNQVSYHRFSPEHKDYLAAISKAEEPKSFMEAMRDPRWRESTRKEIEALVANGTWDLAFLPLGKKAIEAKWVFKVKYKPDGTVEHFKARLVAKGFTQLEGIDFHDTFAPVAKIVTVRVLIAVTVNRGWPLHQLDVNNAFLHGDLEEEVYMKLPPGFGEPGDTRVCRLKKSLYGLRQASRNWYQKFILALAELGFKPSKADHSLLIYKHDNIFVAALIYVDDVILTGTDQAFITQVKTYLDKKFSIKDLGNLKYFLGIEVARSTDGVVLSQRKYTLDILRDTGVTASRPSRFPMEQNHTLTKPTEEVVDDVGSYRRLVGRRLYLTVTRPDISYAVNILSQFVNRPSPEHVAAAMRVLHYLEKSPGQGLFFPAGGHLDLTAYCDADWAGCQATRRSTTGYYVQLGGAPISWRTKKQKVVSRSSAEAEYRAMASTVSEVLWLRFLLAELGAPQTGPTILHCDNQAALHIAANPIFHERTKHVEMDCYFVRERVASREIESTKISTSSQLADIFTKALGTEQFEFLLSKLGIRDLHASA</sequence>
<dbReference type="InterPro" id="IPR054722">
    <property type="entry name" value="PolX-like_BBD"/>
</dbReference>
<evidence type="ECO:0000313" key="5">
    <source>
        <dbReference type="EMBL" id="CAL1402205.1"/>
    </source>
</evidence>
<name>A0AAV2FXC1_9ROSI</name>
<dbReference type="Pfam" id="PF07727">
    <property type="entry name" value="RVT_2"/>
    <property type="match status" value="1"/>
</dbReference>
<dbReference type="Pfam" id="PF14244">
    <property type="entry name" value="Retrotran_gag_3"/>
    <property type="match status" value="1"/>
</dbReference>
<dbReference type="InterPro" id="IPR057670">
    <property type="entry name" value="SH3_retrovirus"/>
</dbReference>
<dbReference type="Gene3D" id="3.30.420.10">
    <property type="entry name" value="Ribonuclease H-like superfamily/Ribonuclease H"/>
    <property type="match status" value="1"/>
</dbReference>
<feature type="compositionally biased region" description="Basic and acidic residues" evidence="2">
    <location>
        <begin position="827"/>
        <end position="844"/>
    </location>
</feature>
<organism evidence="5 6">
    <name type="scientific">Linum trigynum</name>
    <dbReference type="NCBI Taxonomy" id="586398"/>
    <lineage>
        <taxon>Eukaryota</taxon>
        <taxon>Viridiplantae</taxon>
        <taxon>Streptophyta</taxon>
        <taxon>Embryophyta</taxon>
        <taxon>Tracheophyta</taxon>
        <taxon>Spermatophyta</taxon>
        <taxon>Magnoliopsida</taxon>
        <taxon>eudicotyledons</taxon>
        <taxon>Gunneridae</taxon>
        <taxon>Pentapetalae</taxon>
        <taxon>rosids</taxon>
        <taxon>fabids</taxon>
        <taxon>Malpighiales</taxon>
        <taxon>Linaceae</taxon>
        <taxon>Linum</taxon>
    </lineage>
</organism>
<evidence type="ECO:0000256" key="2">
    <source>
        <dbReference type="SAM" id="MobiDB-lite"/>
    </source>
</evidence>
<dbReference type="InterPro" id="IPR043502">
    <property type="entry name" value="DNA/RNA_pol_sf"/>
</dbReference>
<dbReference type="InterPro" id="IPR012337">
    <property type="entry name" value="RNaseH-like_sf"/>
</dbReference>
<accession>A0AAV2FXC1</accession>
<dbReference type="InterPro" id="IPR025724">
    <property type="entry name" value="GAG-pre-integrase_dom"/>
</dbReference>
<dbReference type="PANTHER" id="PTHR11439">
    <property type="entry name" value="GAG-POL-RELATED RETROTRANSPOSON"/>
    <property type="match status" value="1"/>
</dbReference>
<dbReference type="CDD" id="cd09272">
    <property type="entry name" value="RNase_HI_RT_Ty1"/>
    <property type="match status" value="1"/>
</dbReference>
<dbReference type="InterPro" id="IPR001584">
    <property type="entry name" value="Integrase_cat-core"/>
</dbReference>
<dbReference type="Pfam" id="PF25597">
    <property type="entry name" value="SH3_retrovirus"/>
    <property type="match status" value="1"/>
</dbReference>
<dbReference type="InterPro" id="IPR029472">
    <property type="entry name" value="Copia-like_N"/>
</dbReference>
<dbReference type="PROSITE" id="PS50175">
    <property type="entry name" value="ASP_PROT_RETROV"/>
    <property type="match status" value="1"/>
</dbReference>
<dbReference type="EMBL" id="OZ034820">
    <property type="protein sequence ID" value="CAL1402205.1"/>
    <property type="molecule type" value="Genomic_DNA"/>
</dbReference>
<dbReference type="InterPro" id="IPR001995">
    <property type="entry name" value="Peptidase_A2_cat"/>
</dbReference>
<dbReference type="Pfam" id="PF00665">
    <property type="entry name" value="rve"/>
    <property type="match status" value="1"/>
</dbReference>
<dbReference type="GO" id="GO:0004190">
    <property type="term" value="F:aspartic-type endopeptidase activity"/>
    <property type="evidence" value="ECO:0007669"/>
    <property type="project" value="UniProtKB-KW"/>
</dbReference>